<comment type="similarity">
    <text evidence="4">Belongs to the zinc-containing alcohol dehydrogenase family. Quinone oxidoreductase subfamily.</text>
</comment>
<dbReference type="PROSITE" id="PS01162">
    <property type="entry name" value="QOR_ZETA_CRYSTAL"/>
    <property type="match status" value="1"/>
</dbReference>
<keyword evidence="3 4" id="KW-0560">Oxidoreductase</keyword>
<gene>
    <name evidence="6" type="ORF">QC825_11730</name>
</gene>
<organism evidence="6 7">
    <name type="scientific">Larsenimonas suaedae</name>
    <dbReference type="NCBI Taxonomy" id="1851019"/>
    <lineage>
        <taxon>Bacteria</taxon>
        <taxon>Pseudomonadati</taxon>
        <taxon>Pseudomonadota</taxon>
        <taxon>Gammaproteobacteria</taxon>
        <taxon>Oceanospirillales</taxon>
        <taxon>Halomonadaceae</taxon>
        <taxon>Larsenimonas</taxon>
    </lineage>
</organism>
<dbReference type="Pfam" id="PF13602">
    <property type="entry name" value="ADH_zinc_N_2"/>
    <property type="match status" value="1"/>
</dbReference>
<feature type="domain" description="Enoyl reductase (ER)" evidence="5">
    <location>
        <begin position="15"/>
        <end position="333"/>
    </location>
</feature>
<dbReference type="Proteomes" id="UP001269375">
    <property type="component" value="Unassembled WGS sequence"/>
</dbReference>
<dbReference type="InterPro" id="IPR014182">
    <property type="entry name" value="ADH_Zn_typ-1"/>
</dbReference>
<evidence type="ECO:0000259" key="5">
    <source>
        <dbReference type="SMART" id="SM00829"/>
    </source>
</evidence>
<evidence type="ECO:0000256" key="1">
    <source>
        <dbReference type="ARBA" id="ARBA00022723"/>
    </source>
</evidence>
<dbReference type="Gene3D" id="3.40.50.720">
    <property type="entry name" value="NAD(P)-binding Rossmann-like Domain"/>
    <property type="match status" value="1"/>
</dbReference>
<evidence type="ECO:0000313" key="6">
    <source>
        <dbReference type="EMBL" id="MDR5896745.1"/>
    </source>
</evidence>
<sequence>MKALTTSGAEHVDAGAFARSTLDTPSCAVGEVLVRIEAVSVNPVDTKVRAGHLTPIDAPIVLGWDACGVIEAVGDGIDHFSVGERVYYAGDVTKPGCNSELQCVDARLVAKAPTRLDPVEIAALPLTSLTAWEGLFDKLALEEGANSHAGKRILVINGAGGVGSMVIQLAKALTGLEVIATASRTMSRQWCESLGADRVLDHHMLDSELDRAGIETVDYVFCCHDLTVHWDTIVERIAPFGQILAIVEAHDPPNITALQTKSATLHWEFMFTRSMYSAEPERQGQLLTRLAALLDAGTVRTTLGEIMGPLTPENLARTHKRLEEGHTIGKLVLTKLP</sequence>
<dbReference type="Pfam" id="PF08240">
    <property type="entry name" value="ADH_N"/>
    <property type="match status" value="1"/>
</dbReference>
<evidence type="ECO:0000313" key="7">
    <source>
        <dbReference type="Proteomes" id="UP001269375"/>
    </source>
</evidence>
<dbReference type="RefSeq" id="WP_251590219.1">
    <property type="nucleotide sequence ID" value="NZ_JAMLJI010000001.1"/>
</dbReference>
<proteinExistence type="inferred from homology"/>
<dbReference type="PANTHER" id="PTHR11695:SF294">
    <property type="entry name" value="RETICULON-4-INTERACTING PROTEIN 1, MITOCHONDRIAL"/>
    <property type="match status" value="1"/>
</dbReference>
<dbReference type="InterPro" id="IPR011032">
    <property type="entry name" value="GroES-like_sf"/>
</dbReference>
<evidence type="ECO:0000256" key="4">
    <source>
        <dbReference type="RuleBase" id="RU364000"/>
    </source>
</evidence>
<evidence type="ECO:0000256" key="3">
    <source>
        <dbReference type="ARBA" id="ARBA00023002"/>
    </source>
</evidence>
<evidence type="ECO:0000256" key="2">
    <source>
        <dbReference type="ARBA" id="ARBA00022833"/>
    </source>
</evidence>
<accession>A0ABU1GXH0</accession>
<dbReference type="PANTHER" id="PTHR11695">
    <property type="entry name" value="ALCOHOL DEHYDROGENASE RELATED"/>
    <property type="match status" value="1"/>
</dbReference>
<dbReference type="NCBIfam" id="TIGR02817">
    <property type="entry name" value="adh_fam_1"/>
    <property type="match status" value="1"/>
</dbReference>
<name>A0ABU1GXH0_9GAMM</name>
<keyword evidence="7" id="KW-1185">Reference proteome</keyword>
<dbReference type="InterPro" id="IPR050700">
    <property type="entry name" value="YIM1/Zinc_Alcohol_DH_Fams"/>
</dbReference>
<comment type="caution">
    <text evidence="6">The sequence shown here is derived from an EMBL/GenBank/DDBJ whole genome shotgun (WGS) entry which is preliminary data.</text>
</comment>
<dbReference type="InterPro" id="IPR020843">
    <property type="entry name" value="ER"/>
</dbReference>
<dbReference type="SUPFAM" id="SSF50129">
    <property type="entry name" value="GroES-like"/>
    <property type="match status" value="1"/>
</dbReference>
<keyword evidence="2 4" id="KW-0862">Zinc</keyword>
<dbReference type="InterPro" id="IPR002364">
    <property type="entry name" value="Quin_OxRdtase/zeta-crystal_CS"/>
</dbReference>
<dbReference type="SMART" id="SM00829">
    <property type="entry name" value="PKS_ER"/>
    <property type="match status" value="1"/>
</dbReference>
<dbReference type="InterPro" id="IPR013154">
    <property type="entry name" value="ADH-like_N"/>
</dbReference>
<dbReference type="Gene3D" id="3.90.180.10">
    <property type="entry name" value="Medium-chain alcohol dehydrogenases, catalytic domain"/>
    <property type="match status" value="1"/>
</dbReference>
<keyword evidence="1 4" id="KW-0479">Metal-binding</keyword>
<dbReference type="SUPFAM" id="SSF51735">
    <property type="entry name" value="NAD(P)-binding Rossmann-fold domains"/>
    <property type="match status" value="1"/>
</dbReference>
<protein>
    <recommendedName>
        <fullName evidence="4">Zinc-type alcohol dehydrogenase-like protein</fullName>
    </recommendedName>
</protein>
<dbReference type="EMBL" id="JARWAO010000006">
    <property type="protein sequence ID" value="MDR5896745.1"/>
    <property type="molecule type" value="Genomic_DNA"/>
</dbReference>
<dbReference type="InterPro" id="IPR036291">
    <property type="entry name" value="NAD(P)-bd_dom_sf"/>
</dbReference>
<dbReference type="CDD" id="cd08252">
    <property type="entry name" value="AL_MDR"/>
    <property type="match status" value="1"/>
</dbReference>
<reference evidence="6 7" key="1">
    <citation type="submission" date="2023-04" db="EMBL/GenBank/DDBJ databases">
        <title>A long-awaited taxogenomic arrangement of the family Halomonadaceae.</title>
        <authorList>
            <person name="De La Haba R."/>
            <person name="Chuvochina M."/>
            <person name="Wittouck S."/>
            <person name="Arahal D.R."/>
            <person name="Sanchez-Porro C."/>
            <person name="Hugenholtz P."/>
            <person name="Ventosa A."/>
        </authorList>
    </citation>
    <scope>NUCLEOTIDE SEQUENCE [LARGE SCALE GENOMIC DNA]</scope>
    <source>
        <strain evidence="6 7">DSM 22428</strain>
    </source>
</reference>